<proteinExistence type="predicted"/>
<feature type="region of interest" description="Disordered" evidence="2">
    <location>
        <begin position="318"/>
        <end position="340"/>
    </location>
</feature>
<feature type="compositionally biased region" description="Polar residues" evidence="2">
    <location>
        <begin position="409"/>
        <end position="419"/>
    </location>
</feature>
<feature type="compositionally biased region" description="Low complexity" evidence="2">
    <location>
        <begin position="590"/>
        <end position="609"/>
    </location>
</feature>
<dbReference type="PANTHER" id="PTHR14388">
    <property type="entry name" value="T CELL-SPECIFIC ADAPTER PROTEIN TSAD"/>
    <property type="match status" value="1"/>
</dbReference>
<dbReference type="Pfam" id="PF00017">
    <property type="entry name" value="SH2"/>
    <property type="match status" value="1"/>
</dbReference>
<evidence type="ECO:0000256" key="1">
    <source>
        <dbReference type="PROSITE-ProRule" id="PRU00191"/>
    </source>
</evidence>
<feature type="compositionally biased region" description="Low complexity" evidence="2">
    <location>
        <begin position="420"/>
        <end position="440"/>
    </location>
</feature>
<reference evidence="5" key="2">
    <citation type="submission" date="2023-11" db="UniProtKB">
        <authorList>
            <consortium name="WormBaseParasite"/>
        </authorList>
    </citation>
    <scope>IDENTIFICATION</scope>
</reference>
<dbReference type="SUPFAM" id="SSF55550">
    <property type="entry name" value="SH2 domain"/>
    <property type="match status" value="1"/>
</dbReference>
<keyword evidence="4" id="KW-1185">Reference proteome</keyword>
<sequence>MEKCIYTTNVTLPTTTITNSVNSSSATNNATITVPSSAASTTMNTIVTYKNDKQYPENSIRLIQPNTSQKQFDSSVSESYDSSSYTCDSSSYTNSSTISSTNSSINSSSSSSTSTSRTTNSSISETLVIIPNYPVSGIRDEQKHPASSTDVFLLSPTPFTRSPNINNNNNNQRSMNQYLHSSCSSSSESQTHSTPTTTNTTDYTHNSSSISNSKTNINVNRENANTIHQGQKNGHYISIITSSIHEDNTFKKDSTIPVSPPLPTTTTTATTIIRSRLSNAIDFSSGDSTYAKRNNSNNNNNTSINNYYRNNAKNVDCVHNESDNDDVDNEDDVDVDDDDDVTINTNDKINIKSNKINYIYHDEPNNTNIIHKYHNTLNNSTVIVTASPYNKNTSNNNNSSNPRNKVDDGNTSDSLSKAVNNSSISNTSSSFSNPTSFGSTQSDNYRTEKPKQPVNYYRTNSTNSHHTNLYNSRGYSNFQLTIYSNQNENINSNDNKQRECVQDSDVSFCDIIPMSTSSKSLKRFILSRSPACSPSIGTTSISAPPSPLVTHNNNNNSINDKTISLVDSVLLSPSTNHLSRISLANDKSKTSPTAPPTTTTSTPTTTTASQHHNVVTSFSLPSKSLLNEDVGNDDDGEEEDADGGGSQWSLKPFAPYSRFNTSLNQRSELQLRHPATPLLAYQQHQQQQYQRIITPNSNNIIRDISTAKSQNFSSDEENRNTSYWNSNLYKSDRAPLVLPKPGFWTPDVRSSRKAFNIHEGDSRTKVCRWFEKYEASRLLIDFGLPITGFSPNLSSLAFSQVPEWFHGILSREQAERLLTQTDRRGSFLLHLNESFPGYVISVYTSSAYCDHFLVSVIATQQQTNNSNNNNTNQTSNRAFTKSTYQLFGIANPEQFTDLRDLVKYYSVHSLSQSNSQLLLVYPVGQENPALPDYLDIFYSRPDSNSSTRF</sequence>
<dbReference type="AlphaFoldDB" id="A0AA85IU38"/>
<dbReference type="PROSITE" id="PS50001">
    <property type="entry name" value="SH2"/>
    <property type="match status" value="1"/>
</dbReference>
<feature type="region of interest" description="Disordered" evidence="2">
    <location>
        <begin position="387"/>
        <end position="469"/>
    </location>
</feature>
<name>A0AA85IU38_TRIRE</name>
<evidence type="ECO:0000313" key="5">
    <source>
        <dbReference type="WBParaSite" id="TREG1_119990.1"/>
    </source>
</evidence>
<feature type="domain" description="SH2" evidence="3">
    <location>
        <begin position="804"/>
        <end position="923"/>
    </location>
</feature>
<dbReference type="WBParaSite" id="TREG1_119990.1">
    <property type="protein sequence ID" value="TREG1_119990.1"/>
    <property type="gene ID" value="TREG1_119990"/>
</dbReference>
<reference evidence="4" key="1">
    <citation type="submission" date="2022-06" db="EMBL/GenBank/DDBJ databases">
        <authorList>
            <person name="Berger JAMES D."/>
            <person name="Berger JAMES D."/>
        </authorList>
    </citation>
    <scope>NUCLEOTIDE SEQUENCE [LARGE SCALE GENOMIC DNA]</scope>
</reference>
<feature type="compositionally biased region" description="Polar residues" evidence="2">
    <location>
        <begin position="610"/>
        <end position="625"/>
    </location>
</feature>
<feature type="region of interest" description="Disordered" evidence="2">
    <location>
        <begin position="83"/>
        <end position="122"/>
    </location>
</feature>
<dbReference type="PANTHER" id="PTHR14388:SF17">
    <property type="entry name" value="SH2 DOMAIN-CONTAINING PROTEIN"/>
    <property type="match status" value="1"/>
</dbReference>
<dbReference type="InterPro" id="IPR000980">
    <property type="entry name" value="SH2"/>
</dbReference>
<organism evidence="4 5">
    <name type="scientific">Trichobilharzia regenti</name>
    <name type="common">Nasal bird schistosome</name>
    <dbReference type="NCBI Taxonomy" id="157069"/>
    <lineage>
        <taxon>Eukaryota</taxon>
        <taxon>Metazoa</taxon>
        <taxon>Spiralia</taxon>
        <taxon>Lophotrochozoa</taxon>
        <taxon>Platyhelminthes</taxon>
        <taxon>Trematoda</taxon>
        <taxon>Digenea</taxon>
        <taxon>Strigeidida</taxon>
        <taxon>Schistosomatoidea</taxon>
        <taxon>Schistosomatidae</taxon>
        <taxon>Trichobilharzia</taxon>
    </lineage>
</organism>
<dbReference type="Gene3D" id="3.30.505.10">
    <property type="entry name" value="SH2 domain"/>
    <property type="match status" value="1"/>
</dbReference>
<dbReference type="InterPro" id="IPR036860">
    <property type="entry name" value="SH2_dom_sf"/>
</dbReference>
<feature type="compositionally biased region" description="Low complexity" evidence="2">
    <location>
        <begin position="180"/>
        <end position="215"/>
    </location>
</feature>
<dbReference type="Proteomes" id="UP000050795">
    <property type="component" value="Unassembled WGS sequence"/>
</dbReference>
<evidence type="ECO:0000313" key="4">
    <source>
        <dbReference type="Proteomes" id="UP000050795"/>
    </source>
</evidence>
<dbReference type="GO" id="GO:0005737">
    <property type="term" value="C:cytoplasm"/>
    <property type="evidence" value="ECO:0007669"/>
    <property type="project" value="TreeGrafter"/>
</dbReference>
<feature type="region of interest" description="Disordered" evidence="2">
    <location>
        <begin position="581"/>
        <end position="650"/>
    </location>
</feature>
<feature type="compositionally biased region" description="Polar residues" evidence="2">
    <location>
        <begin position="457"/>
        <end position="469"/>
    </location>
</feature>
<feature type="compositionally biased region" description="Acidic residues" evidence="2">
    <location>
        <begin position="630"/>
        <end position="642"/>
    </location>
</feature>
<dbReference type="SMART" id="SM00252">
    <property type="entry name" value="SH2"/>
    <property type="match status" value="1"/>
</dbReference>
<evidence type="ECO:0000259" key="3">
    <source>
        <dbReference type="PROSITE" id="PS50001"/>
    </source>
</evidence>
<protein>
    <recommendedName>
        <fullName evidence="3">SH2 domain-containing protein</fullName>
    </recommendedName>
</protein>
<feature type="region of interest" description="Disordered" evidence="2">
    <location>
        <begin position="153"/>
        <end position="215"/>
    </location>
</feature>
<evidence type="ECO:0000256" key="2">
    <source>
        <dbReference type="SAM" id="MobiDB-lite"/>
    </source>
</evidence>
<feature type="compositionally biased region" description="Low complexity" evidence="2">
    <location>
        <begin position="390"/>
        <end position="403"/>
    </location>
</feature>
<dbReference type="PRINTS" id="PR00401">
    <property type="entry name" value="SH2DOMAIN"/>
</dbReference>
<keyword evidence="1" id="KW-0727">SH2 domain</keyword>
<accession>A0AA85IU38</accession>
<feature type="compositionally biased region" description="Acidic residues" evidence="2">
    <location>
        <begin position="323"/>
        <end position="340"/>
    </location>
</feature>